<protein>
    <recommendedName>
        <fullName evidence="5">SWI5-dependent HO expression protein 3</fullName>
    </recommendedName>
</protein>
<feature type="coiled-coil region" evidence="1">
    <location>
        <begin position="256"/>
        <end position="283"/>
    </location>
</feature>
<comment type="caution">
    <text evidence="3">The sequence shown here is derived from an EMBL/GenBank/DDBJ whole genome shotgun (WGS) entry which is preliminary data.</text>
</comment>
<gene>
    <name evidence="3" type="ORF">AAF712_015359</name>
</gene>
<organism evidence="3 4">
    <name type="scientific">Marasmius tenuissimus</name>
    <dbReference type="NCBI Taxonomy" id="585030"/>
    <lineage>
        <taxon>Eukaryota</taxon>
        <taxon>Fungi</taxon>
        <taxon>Dikarya</taxon>
        <taxon>Basidiomycota</taxon>
        <taxon>Agaricomycotina</taxon>
        <taxon>Agaricomycetes</taxon>
        <taxon>Agaricomycetidae</taxon>
        <taxon>Agaricales</taxon>
        <taxon>Marasmiineae</taxon>
        <taxon>Marasmiaceae</taxon>
        <taxon>Marasmius</taxon>
    </lineage>
</organism>
<evidence type="ECO:0000313" key="4">
    <source>
        <dbReference type="Proteomes" id="UP001437256"/>
    </source>
</evidence>
<evidence type="ECO:0000256" key="2">
    <source>
        <dbReference type="SAM" id="MobiDB-lite"/>
    </source>
</evidence>
<keyword evidence="4" id="KW-1185">Reference proteome</keyword>
<sequence>MSKQTPCTPTHKRRPLASLRGFQNSPNPKRARITQDNDFQLEGPERRTSAIAAESKVTSLYASGFEDSQMESQVWLESIQNSPPVPAHNIKAQGGDRDQPAEYTAPEDQTLCDIESSPGGNKDASLKSAGAKDVEGYHVIADLKSTIERLESTVAHLETMNKFLQMNKNRAVYARERAERATKEAEEKLAEAQKRYLKAEQGRYEASDRRREIESSLQMLEYEHREELEKVLSDLASAKRDRAACLEDGKTAAATIQQLEVDLGQAQRRASSFENLHEAARKELTKWRDLGDKLGRRLLGASGTPC</sequence>
<dbReference type="EMBL" id="JBBXMP010000393">
    <property type="protein sequence ID" value="KAL0057986.1"/>
    <property type="molecule type" value="Genomic_DNA"/>
</dbReference>
<accession>A0ABR2Z8Q7</accession>
<name>A0ABR2Z8Q7_9AGAR</name>
<proteinExistence type="predicted"/>
<evidence type="ECO:0000313" key="3">
    <source>
        <dbReference type="EMBL" id="KAL0057986.1"/>
    </source>
</evidence>
<reference evidence="3 4" key="1">
    <citation type="submission" date="2024-05" db="EMBL/GenBank/DDBJ databases">
        <title>A draft genome resource for the thread blight pathogen Marasmius tenuissimus strain MS-2.</title>
        <authorList>
            <person name="Yulfo-Soto G.E."/>
            <person name="Baruah I.K."/>
            <person name="Amoako-Attah I."/>
            <person name="Bukari Y."/>
            <person name="Meinhardt L.W."/>
            <person name="Bailey B.A."/>
            <person name="Cohen S.P."/>
        </authorList>
    </citation>
    <scope>NUCLEOTIDE SEQUENCE [LARGE SCALE GENOMIC DNA]</scope>
    <source>
        <strain evidence="3 4">MS-2</strain>
    </source>
</reference>
<dbReference type="Proteomes" id="UP001437256">
    <property type="component" value="Unassembled WGS sequence"/>
</dbReference>
<feature type="region of interest" description="Disordered" evidence="2">
    <location>
        <begin position="1"/>
        <end position="47"/>
    </location>
</feature>
<feature type="coiled-coil region" evidence="1">
    <location>
        <begin position="140"/>
        <end position="202"/>
    </location>
</feature>
<evidence type="ECO:0000256" key="1">
    <source>
        <dbReference type="SAM" id="Coils"/>
    </source>
</evidence>
<evidence type="ECO:0008006" key="5">
    <source>
        <dbReference type="Google" id="ProtNLM"/>
    </source>
</evidence>
<feature type="region of interest" description="Disordered" evidence="2">
    <location>
        <begin position="81"/>
        <end position="103"/>
    </location>
</feature>
<keyword evidence="1" id="KW-0175">Coiled coil</keyword>